<proteinExistence type="predicted"/>
<organism evidence="2 3">
    <name type="scientific">Arachis duranensis</name>
    <name type="common">Wild peanut</name>
    <dbReference type="NCBI Taxonomy" id="130453"/>
    <lineage>
        <taxon>Eukaryota</taxon>
        <taxon>Viridiplantae</taxon>
        <taxon>Streptophyta</taxon>
        <taxon>Embryophyta</taxon>
        <taxon>Tracheophyta</taxon>
        <taxon>Spermatophyta</taxon>
        <taxon>Magnoliopsida</taxon>
        <taxon>eudicotyledons</taxon>
        <taxon>Gunneridae</taxon>
        <taxon>Pentapetalae</taxon>
        <taxon>rosids</taxon>
        <taxon>fabids</taxon>
        <taxon>Fabales</taxon>
        <taxon>Fabaceae</taxon>
        <taxon>Papilionoideae</taxon>
        <taxon>50 kb inversion clade</taxon>
        <taxon>dalbergioids sensu lato</taxon>
        <taxon>Dalbergieae</taxon>
        <taxon>Pterocarpus clade</taxon>
        <taxon>Arachis</taxon>
    </lineage>
</organism>
<keyword evidence="1" id="KW-0472">Membrane</keyword>
<evidence type="ECO:0000313" key="3">
    <source>
        <dbReference type="RefSeq" id="XP_052113944.1"/>
    </source>
</evidence>
<dbReference type="GeneID" id="127745017"/>
<evidence type="ECO:0000256" key="1">
    <source>
        <dbReference type="SAM" id="Phobius"/>
    </source>
</evidence>
<gene>
    <name evidence="3" type="primary">LOC127745017</name>
</gene>
<dbReference type="Proteomes" id="UP000515211">
    <property type="component" value="Chromosome 2"/>
</dbReference>
<reference evidence="2" key="1">
    <citation type="journal article" date="2016" name="Nat. Genet.">
        <title>The genome sequences of Arachis duranensis and Arachis ipaensis, the diploid ancestors of cultivated peanut.</title>
        <authorList>
            <person name="Bertioli D.J."/>
            <person name="Cannon S.B."/>
            <person name="Froenicke L."/>
            <person name="Huang G."/>
            <person name="Farmer A.D."/>
            <person name="Cannon E.K."/>
            <person name="Liu X."/>
            <person name="Gao D."/>
            <person name="Clevenger J."/>
            <person name="Dash S."/>
            <person name="Ren L."/>
            <person name="Moretzsohn M.C."/>
            <person name="Shirasawa K."/>
            <person name="Huang W."/>
            <person name="Vidigal B."/>
            <person name="Abernathy B."/>
            <person name="Chu Y."/>
            <person name="Niederhuth C.E."/>
            <person name="Umale P."/>
            <person name="Araujo A.C."/>
            <person name="Kozik A."/>
            <person name="Kim K.D."/>
            <person name="Burow M.D."/>
            <person name="Varshney R.K."/>
            <person name="Wang X."/>
            <person name="Zhang X."/>
            <person name="Barkley N."/>
            <person name="Guimaraes P.M."/>
            <person name="Isobe S."/>
            <person name="Guo B."/>
            <person name="Liao B."/>
            <person name="Stalker H.T."/>
            <person name="Schmitz R.J."/>
            <person name="Scheffler B.E."/>
            <person name="Leal-Bertioli S.C."/>
            <person name="Xun X."/>
            <person name="Jackson S.A."/>
            <person name="Michelmore R."/>
            <person name="Ozias-Akins P."/>
        </authorList>
    </citation>
    <scope>NUCLEOTIDE SEQUENCE [LARGE SCALE GENOMIC DNA]</scope>
    <source>
        <strain evidence="2">cv. V14167</strain>
    </source>
</reference>
<feature type="transmembrane region" description="Helical" evidence="1">
    <location>
        <begin position="148"/>
        <end position="176"/>
    </location>
</feature>
<accession>A0A9C6WQ44</accession>
<reference evidence="3" key="2">
    <citation type="submission" date="2025-08" db="UniProtKB">
        <authorList>
            <consortium name="RefSeq"/>
        </authorList>
    </citation>
    <scope>IDENTIFICATION</scope>
    <source>
        <tissue evidence="3">Whole plant</tissue>
    </source>
</reference>
<name>A0A9C6WQ44_ARADU</name>
<dbReference type="RefSeq" id="XP_052113944.1">
    <property type="nucleotide sequence ID" value="XM_052257984.1"/>
</dbReference>
<evidence type="ECO:0000313" key="2">
    <source>
        <dbReference type="Proteomes" id="UP000515211"/>
    </source>
</evidence>
<feature type="transmembrane region" description="Helical" evidence="1">
    <location>
        <begin position="196"/>
        <end position="218"/>
    </location>
</feature>
<keyword evidence="1" id="KW-1133">Transmembrane helix</keyword>
<protein>
    <submittedName>
        <fullName evidence="3">Uncharacterized protein LOC127745017</fullName>
    </submittedName>
</protein>
<dbReference type="KEGG" id="adu:127745017"/>
<dbReference type="AlphaFoldDB" id="A0A9C6WQ44"/>
<keyword evidence="1" id="KW-0812">Transmembrane</keyword>
<sequence>MYVNSLTDHALNPLKTGLTRTVFSQTSDPIVYLTRSESRFYSFNERRRSNTPLPLFSFLSSFSPPFFPLFFSEALIAEDQTPSPQRYLLSQLSFSVSRHSLPRAQALVRLSHLQSLTSCLQSVKLSSAEDLPSLPSFCRRQKQTEPHLVPRVVVVVVFLLLTVSVSHLVSISPFPALFVAGSRGNRSLWASLRCRLLVSSLAVSFSLTINFSFAVGFLRVTRFDTNVDIDANQTKGNVGQASNLFYEDIDADFHLLNQ</sequence>
<keyword evidence="2" id="KW-1185">Reference proteome</keyword>